<keyword evidence="4" id="KW-1185">Reference proteome</keyword>
<feature type="transmembrane region" description="Helical" evidence="2">
    <location>
        <begin position="6"/>
        <end position="24"/>
    </location>
</feature>
<reference evidence="3" key="1">
    <citation type="submission" date="2022-12" db="EMBL/GenBank/DDBJ databases">
        <authorList>
            <person name="Alioto T."/>
            <person name="Alioto T."/>
            <person name="Gomez Garrido J."/>
        </authorList>
    </citation>
    <scope>NUCLEOTIDE SEQUENCE</scope>
</reference>
<feature type="region of interest" description="Disordered" evidence="1">
    <location>
        <begin position="69"/>
        <end position="103"/>
    </location>
</feature>
<dbReference type="EMBL" id="OX395131">
    <property type="protein sequence ID" value="CAI5778301.1"/>
    <property type="molecule type" value="Genomic_DNA"/>
</dbReference>
<dbReference type="AlphaFoldDB" id="A0AA35P7C8"/>
<organism evidence="3 4">
    <name type="scientific">Podarcis lilfordi</name>
    <name type="common">Lilford's wall lizard</name>
    <dbReference type="NCBI Taxonomy" id="74358"/>
    <lineage>
        <taxon>Eukaryota</taxon>
        <taxon>Metazoa</taxon>
        <taxon>Chordata</taxon>
        <taxon>Craniata</taxon>
        <taxon>Vertebrata</taxon>
        <taxon>Euteleostomi</taxon>
        <taxon>Lepidosauria</taxon>
        <taxon>Squamata</taxon>
        <taxon>Bifurcata</taxon>
        <taxon>Unidentata</taxon>
        <taxon>Episquamata</taxon>
        <taxon>Laterata</taxon>
        <taxon>Lacertibaenia</taxon>
        <taxon>Lacertidae</taxon>
        <taxon>Podarcis</taxon>
    </lineage>
</organism>
<accession>A0AA35P7C8</accession>
<gene>
    <name evidence="3" type="ORF">PODLI_1B029926</name>
</gene>
<name>A0AA35P7C8_9SAUR</name>
<dbReference type="Proteomes" id="UP001178461">
    <property type="component" value="Chromosome 6"/>
</dbReference>
<evidence type="ECO:0000313" key="3">
    <source>
        <dbReference type="EMBL" id="CAI5778301.1"/>
    </source>
</evidence>
<evidence type="ECO:0000256" key="2">
    <source>
        <dbReference type="SAM" id="Phobius"/>
    </source>
</evidence>
<keyword evidence="2" id="KW-0472">Membrane</keyword>
<proteinExistence type="predicted"/>
<evidence type="ECO:0000313" key="4">
    <source>
        <dbReference type="Proteomes" id="UP001178461"/>
    </source>
</evidence>
<sequence>MAAYIGYLFTLPNGLTLLGALLMLRRMKTTTTRGSASSRTLRVNDARLAYTASGYALWSDVTSRTRAASNAHADGTTSHTDALSTPGGSGETRQRVTRHGSNRHPDCGRHIAHHHALNILTTPRKKTAQFFRAPSTGIAIQRWRRCANSAMTPGAGQTTTVTQTVPEGELVVI</sequence>
<evidence type="ECO:0000256" key="1">
    <source>
        <dbReference type="SAM" id="MobiDB-lite"/>
    </source>
</evidence>
<keyword evidence="2" id="KW-0812">Transmembrane</keyword>
<keyword evidence="2" id="KW-1133">Transmembrane helix</keyword>
<protein>
    <submittedName>
        <fullName evidence="3">Uncharacterized protein</fullName>
    </submittedName>
</protein>